<keyword evidence="5" id="KW-1185">Reference proteome</keyword>
<dbReference type="InterPro" id="IPR005097">
    <property type="entry name" value="Sacchrp_dh_NADP-bd"/>
</dbReference>
<dbReference type="InterPro" id="IPR051168">
    <property type="entry name" value="AASS"/>
</dbReference>
<dbReference type="Proteomes" id="UP000184420">
    <property type="component" value="Unassembled WGS sequence"/>
</dbReference>
<keyword evidence="1" id="KW-0560">Oxidoreductase</keyword>
<dbReference type="SUPFAM" id="SSF55347">
    <property type="entry name" value="Glyceraldehyde-3-phosphate dehydrogenase-like, C-terminal domain"/>
    <property type="match status" value="1"/>
</dbReference>
<dbReference type="AlphaFoldDB" id="A0A1M7N0N7"/>
<gene>
    <name evidence="4" type="ORF">SAMN05444266_11587</name>
</gene>
<dbReference type="OrthoDB" id="9769367at2"/>
<dbReference type="PANTHER" id="PTHR11133:SF22">
    <property type="entry name" value="ALPHA-AMINOADIPIC SEMIALDEHYDE SYNTHASE, MITOCHONDRIAL"/>
    <property type="match status" value="1"/>
</dbReference>
<reference evidence="4 5" key="1">
    <citation type="submission" date="2016-11" db="EMBL/GenBank/DDBJ databases">
        <authorList>
            <person name="Jaros S."/>
            <person name="Januszkiewicz K."/>
            <person name="Wedrychowicz H."/>
        </authorList>
    </citation>
    <scope>NUCLEOTIDE SEQUENCE [LARGE SCALE GENOMIC DNA]</scope>
    <source>
        <strain evidence="4 5">DSM 27406</strain>
    </source>
</reference>
<protein>
    <submittedName>
        <fullName evidence="4">Saccharopine dehydrogenase, NADP-dependent</fullName>
    </submittedName>
</protein>
<sequence>MKKIIIIGAGKIGETAAFLLQNSGDYQVTMADYNPAMLEAHLSPGVTGLQLDVNDEAALNAALQQQDMVLSACPYFLNVKIATAAAATNTHYFDLTEDVATTNAIRDIAAKAGVSFMPQSGLAPGFISIAAHDIAREFEQLDSVRLRVGALPQFPTNSLMYNLTWSTDGLINEYCNPCDAIDEGQRKEVMPMEGLEKFALDGVEYEAFNTSGGLGALAEILDGRVSSLNYKTVRYPGHCQLMKILLNELKLNKKRQVLKEIMEDSIPFTPQDVVLVFVSVAGKIDGRYVQRSYSRKIYNQEVNGRDFTAIQLTTAGAACAVIDLHANGKLPAKGFIRQEDVYFQDLINNRFAIYYNRN</sequence>
<feature type="domain" description="Saccharopine dehydrogenase-like C-terminal" evidence="3">
    <location>
        <begin position="121"/>
        <end position="347"/>
    </location>
</feature>
<dbReference type="InterPro" id="IPR032095">
    <property type="entry name" value="Sacchrp_dh-like_C"/>
</dbReference>
<feature type="domain" description="Saccharopine dehydrogenase NADP binding" evidence="2">
    <location>
        <begin position="4"/>
        <end position="112"/>
    </location>
</feature>
<dbReference type="Gene3D" id="3.40.50.720">
    <property type="entry name" value="NAD(P)-binding Rossmann-like Domain"/>
    <property type="match status" value="1"/>
</dbReference>
<proteinExistence type="predicted"/>
<dbReference type="Pfam" id="PF03435">
    <property type="entry name" value="Sacchrp_dh_NADP"/>
    <property type="match status" value="1"/>
</dbReference>
<dbReference type="SUPFAM" id="SSF51735">
    <property type="entry name" value="NAD(P)-binding Rossmann-fold domains"/>
    <property type="match status" value="1"/>
</dbReference>
<evidence type="ECO:0000259" key="3">
    <source>
        <dbReference type="Pfam" id="PF16653"/>
    </source>
</evidence>
<organism evidence="4 5">
    <name type="scientific">Chitinophaga jiangningensis</name>
    <dbReference type="NCBI Taxonomy" id="1419482"/>
    <lineage>
        <taxon>Bacteria</taxon>
        <taxon>Pseudomonadati</taxon>
        <taxon>Bacteroidota</taxon>
        <taxon>Chitinophagia</taxon>
        <taxon>Chitinophagales</taxon>
        <taxon>Chitinophagaceae</taxon>
        <taxon>Chitinophaga</taxon>
    </lineage>
</organism>
<dbReference type="InterPro" id="IPR036291">
    <property type="entry name" value="NAD(P)-bd_dom_sf"/>
</dbReference>
<dbReference type="Gene3D" id="3.30.360.10">
    <property type="entry name" value="Dihydrodipicolinate Reductase, domain 2"/>
    <property type="match status" value="1"/>
</dbReference>
<accession>A0A1M7N0N7</accession>
<evidence type="ECO:0000313" key="4">
    <source>
        <dbReference type="EMBL" id="SHM96531.1"/>
    </source>
</evidence>
<dbReference type="Pfam" id="PF16653">
    <property type="entry name" value="Sacchrp_dh_C"/>
    <property type="match status" value="1"/>
</dbReference>
<dbReference type="STRING" id="1419482.SAMN05444266_11587"/>
<dbReference type="PANTHER" id="PTHR11133">
    <property type="entry name" value="SACCHAROPINE DEHYDROGENASE"/>
    <property type="match status" value="1"/>
</dbReference>
<evidence type="ECO:0000256" key="1">
    <source>
        <dbReference type="ARBA" id="ARBA00023002"/>
    </source>
</evidence>
<dbReference type="RefSeq" id="WP_073087718.1">
    <property type="nucleotide sequence ID" value="NZ_FRBL01000015.1"/>
</dbReference>
<dbReference type="EMBL" id="FRBL01000015">
    <property type="protein sequence ID" value="SHM96531.1"/>
    <property type="molecule type" value="Genomic_DNA"/>
</dbReference>
<evidence type="ECO:0000313" key="5">
    <source>
        <dbReference type="Proteomes" id="UP000184420"/>
    </source>
</evidence>
<name>A0A1M7N0N7_9BACT</name>
<dbReference type="GO" id="GO:0016491">
    <property type="term" value="F:oxidoreductase activity"/>
    <property type="evidence" value="ECO:0007669"/>
    <property type="project" value="UniProtKB-KW"/>
</dbReference>
<evidence type="ECO:0000259" key="2">
    <source>
        <dbReference type="Pfam" id="PF03435"/>
    </source>
</evidence>